<keyword evidence="3" id="KW-1185">Reference proteome</keyword>
<dbReference type="Gene3D" id="3.40.50.150">
    <property type="entry name" value="Vaccinia Virus protein VP39"/>
    <property type="match status" value="1"/>
</dbReference>
<evidence type="ECO:0000313" key="3">
    <source>
        <dbReference type="Proteomes" id="UP001165986"/>
    </source>
</evidence>
<sequence>MEFEFLEVFLPSNLNDLRRVRYELLLTQLKCVHTSLEKVESPEAIDELDCSWKLREKAFPYSCTDEEGLILNYVIAANQLKSGFEISTAFGFSSMYIGLALKQNGGQLVTMDCYVEEWKESFVYNPEEMESSVECSRKNALENILPTGLHFAKESATKLGLSDVIRFEIGISPKDVPTIVGDRKLDFVFIDGGHFGEQPLLDFLAVYPYLSEKCAVFFHDNHSGTTVAQAVSEAENKLGASAQKLLTRWNLTLVSRGLNKLSLATLDYLLIRKHPSYLELSQTQLQQAQDELKLSQTQLQHTQSELKLLQTQLQNTQSELELSQTQLQNTQSELELSQTQLQQAQDELKLSQTQLQNTQSELELSQTQLQHTQSELELSQTQLQHTQGELEIVKYKAAQTEAMISAMQSSKFWKLRILWLKLKKNLGLVKEVQE</sequence>
<dbReference type="Pfam" id="PF13578">
    <property type="entry name" value="Methyltransf_24"/>
    <property type="match status" value="1"/>
</dbReference>
<name>A0AA40SY27_9NOST</name>
<accession>A0AA40SY27</accession>
<evidence type="ECO:0000313" key="2">
    <source>
        <dbReference type="EMBL" id="MBD6617404.1"/>
    </source>
</evidence>
<gene>
    <name evidence="2" type="ORF">FNW02_16600</name>
</gene>
<dbReference type="SUPFAM" id="SSF53335">
    <property type="entry name" value="S-adenosyl-L-methionine-dependent methyltransferases"/>
    <property type="match status" value="1"/>
</dbReference>
<evidence type="ECO:0000256" key="1">
    <source>
        <dbReference type="SAM" id="Coils"/>
    </source>
</evidence>
<keyword evidence="1" id="KW-0175">Coiled coil</keyword>
<comment type="caution">
    <text evidence="2">The sequence shown here is derived from an EMBL/GenBank/DDBJ whole genome shotgun (WGS) entry which is preliminary data.</text>
</comment>
<reference evidence="2" key="1">
    <citation type="submission" date="2019-07" db="EMBL/GenBank/DDBJ databases">
        <title>Toxilogical consequences of a new and cryptic species of cyanobacteria (Komarekiella delphini-convector) recovered from the epidermis of a bottlenose dolphin and 1500 ft. in the air.</title>
        <authorList>
            <person name="Brown A.O."/>
            <person name="Dvorak P."/>
            <person name="Villanueva C.D."/>
            <person name="Foss A.J."/>
            <person name="Garvey A.D."/>
            <person name="Gibson Q.A."/>
            <person name="Johansen J.R."/>
            <person name="Casamatta D.A."/>
        </authorList>
    </citation>
    <scope>NUCLEOTIDE SEQUENCE</scope>
    <source>
        <strain evidence="2">SJRDD-AB1</strain>
    </source>
</reference>
<dbReference type="SUPFAM" id="SSF57997">
    <property type="entry name" value="Tropomyosin"/>
    <property type="match status" value="1"/>
</dbReference>
<dbReference type="InterPro" id="IPR029063">
    <property type="entry name" value="SAM-dependent_MTases_sf"/>
</dbReference>
<proteinExistence type="predicted"/>
<dbReference type="EMBL" id="VJXY01000017">
    <property type="protein sequence ID" value="MBD6617404.1"/>
    <property type="molecule type" value="Genomic_DNA"/>
</dbReference>
<dbReference type="PANTHER" id="PTHR31580">
    <property type="entry name" value="FILAMENT-LIKE PLANT PROTEIN 4"/>
    <property type="match status" value="1"/>
</dbReference>
<dbReference type="AlphaFoldDB" id="A0AA40SY27"/>
<protein>
    <submittedName>
        <fullName evidence="2">Uncharacterized protein</fullName>
    </submittedName>
</protein>
<organism evidence="2 3">
    <name type="scientific">Komarekiella delphini-convector SJRDD-AB1</name>
    <dbReference type="NCBI Taxonomy" id="2593771"/>
    <lineage>
        <taxon>Bacteria</taxon>
        <taxon>Bacillati</taxon>
        <taxon>Cyanobacteriota</taxon>
        <taxon>Cyanophyceae</taxon>
        <taxon>Nostocales</taxon>
        <taxon>Nostocaceae</taxon>
        <taxon>Komarekiella</taxon>
        <taxon>Komarekiella delphini-convector</taxon>
    </lineage>
</organism>
<dbReference type="Gene3D" id="1.10.287.620">
    <property type="entry name" value="Helix Hairpins"/>
    <property type="match status" value="1"/>
</dbReference>
<dbReference type="PANTHER" id="PTHR31580:SF4">
    <property type="entry name" value="FILAMENT-LIKE PLANT PROTEIN 6"/>
    <property type="match status" value="1"/>
</dbReference>
<feature type="coiled-coil region" evidence="1">
    <location>
        <begin position="278"/>
        <end position="375"/>
    </location>
</feature>
<dbReference type="RefSeq" id="WP_191758626.1">
    <property type="nucleotide sequence ID" value="NZ_VJXY01000017.1"/>
</dbReference>
<dbReference type="Proteomes" id="UP001165986">
    <property type="component" value="Unassembled WGS sequence"/>
</dbReference>